<protein>
    <submittedName>
        <fullName evidence="1">Uncharacterized protein</fullName>
    </submittedName>
</protein>
<proteinExistence type="predicted"/>
<name>A0A223NQN6_9SPHI</name>
<dbReference type="EMBL" id="CP022743">
    <property type="protein sequence ID" value="ASU32147.1"/>
    <property type="molecule type" value="Genomic_DNA"/>
</dbReference>
<reference evidence="1 2" key="1">
    <citation type="submission" date="2017-08" db="EMBL/GenBank/DDBJ databases">
        <title>Complete genome sequence of Mucilaginibacter sp. strain BJC16-A31.</title>
        <authorList>
            <consortium name="Henan University of Science and Technology"/>
            <person name="You X."/>
        </authorList>
    </citation>
    <scope>NUCLEOTIDE SEQUENCE [LARGE SCALE GENOMIC DNA]</scope>
    <source>
        <strain evidence="1 2">BJC16-A31</strain>
    </source>
</reference>
<dbReference type="KEGG" id="muc:MuYL_0244"/>
<keyword evidence="2" id="KW-1185">Reference proteome</keyword>
<evidence type="ECO:0000313" key="1">
    <source>
        <dbReference type="EMBL" id="ASU32147.1"/>
    </source>
</evidence>
<organism evidence="1 2">
    <name type="scientific">Mucilaginibacter xinganensis</name>
    <dbReference type="NCBI Taxonomy" id="1234841"/>
    <lineage>
        <taxon>Bacteria</taxon>
        <taxon>Pseudomonadati</taxon>
        <taxon>Bacteroidota</taxon>
        <taxon>Sphingobacteriia</taxon>
        <taxon>Sphingobacteriales</taxon>
        <taxon>Sphingobacteriaceae</taxon>
        <taxon>Mucilaginibacter</taxon>
    </lineage>
</organism>
<gene>
    <name evidence="1" type="ORF">MuYL_0244</name>
</gene>
<dbReference type="Proteomes" id="UP000215002">
    <property type="component" value="Chromosome"/>
</dbReference>
<sequence>MLYGPLVNDIGFAAKSAIIFPDLQEKQKGFNKPAPVSFACKVFTARWTKMDMI</sequence>
<dbReference type="AlphaFoldDB" id="A0A223NQN6"/>
<evidence type="ECO:0000313" key="2">
    <source>
        <dbReference type="Proteomes" id="UP000215002"/>
    </source>
</evidence>
<accession>A0A223NQN6</accession>